<accession>A0ABW7YI42</accession>
<name>A0ABW7YI42_STRCE</name>
<feature type="transmembrane region" description="Helical" evidence="1">
    <location>
        <begin position="79"/>
        <end position="97"/>
    </location>
</feature>
<feature type="transmembrane region" description="Helical" evidence="1">
    <location>
        <begin position="14"/>
        <end position="32"/>
    </location>
</feature>
<sequence length="147" mass="16201">MRFELRERWGAQPLWARWVLTVYLIGFVEGTGSHVADLVRGGIHAYGSFPQVSLQVFFVSLVILDPLTAVLVGLARREGIWLASAVMVLDVSANWWGNRHWLRDDPGQLLWLLPITVFGLFVVAFAVPTHRAVAGAASKLPTALPSA</sequence>
<keyword evidence="1" id="KW-0812">Transmembrane</keyword>
<dbReference type="Proteomes" id="UP001612415">
    <property type="component" value="Unassembled WGS sequence"/>
</dbReference>
<comment type="caution">
    <text evidence="2">The sequence shown here is derived from an EMBL/GenBank/DDBJ whole genome shotgun (WGS) entry which is preliminary data.</text>
</comment>
<keyword evidence="3" id="KW-1185">Reference proteome</keyword>
<feature type="transmembrane region" description="Helical" evidence="1">
    <location>
        <begin position="109"/>
        <end position="127"/>
    </location>
</feature>
<keyword evidence="1" id="KW-0472">Membrane</keyword>
<evidence type="ECO:0000256" key="1">
    <source>
        <dbReference type="SAM" id="Phobius"/>
    </source>
</evidence>
<dbReference type="EMBL" id="JBITDC010000035">
    <property type="protein sequence ID" value="MFI5681901.1"/>
    <property type="molecule type" value="Genomic_DNA"/>
</dbReference>
<reference evidence="2 3" key="1">
    <citation type="submission" date="2024-10" db="EMBL/GenBank/DDBJ databases">
        <title>The Natural Products Discovery Center: Release of the First 8490 Sequenced Strains for Exploring Actinobacteria Biosynthetic Diversity.</title>
        <authorList>
            <person name="Kalkreuter E."/>
            <person name="Kautsar S.A."/>
            <person name="Yang D."/>
            <person name="Bader C.D."/>
            <person name="Teijaro C.N."/>
            <person name="Fluegel L."/>
            <person name="Davis C.M."/>
            <person name="Simpson J.R."/>
            <person name="Lauterbach L."/>
            <person name="Steele A.D."/>
            <person name="Gui C."/>
            <person name="Meng S."/>
            <person name="Li G."/>
            <person name="Viehrig K."/>
            <person name="Ye F."/>
            <person name="Su P."/>
            <person name="Kiefer A.F."/>
            <person name="Nichols A."/>
            <person name="Cepeda A.J."/>
            <person name="Yan W."/>
            <person name="Fan B."/>
            <person name="Jiang Y."/>
            <person name="Adhikari A."/>
            <person name="Zheng C.-J."/>
            <person name="Schuster L."/>
            <person name="Cowan T.M."/>
            <person name="Smanski M.J."/>
            <person name="Chevrette M.G."/>
            <person name="De Carvalho L.P.S."/>
            <person name="Shen B."/>
        </authorList>
    </citation>
    <scope>NUCLEOTIDE SEQUENCE [LARGE SCALE GENOMIC DNA]</scope>
    <source>
        <strain evidence="2 3">NPDC051599</strain>
    </source>
</reference>
<gene>
    <name evidence="2" type="ORF">ACIA8P_46340</name>
</gene>
<organism evidence="2 3">
    <name type="scientific">Streptomyces cellulosae</name>
    <dbReference type="NCBI Taxonomy" id="1968"/>
    <lineage>
        <taxon>Bacteria</taxon>
        <taxon>Bacillati</taxon>
        <taxon>Actinomycetota</taxon>
        <taxon>Actinomycetes</taxon>
        <taxon>Kitasatosporales</taxon>
        <taxon>Streptomycetaceae</taxon>
        <taxon>Streptomyces</taxon>
    </lineage>
</organism>
<protein>
    <recommendedName>
        <fullName evidence="4">DoxX family protein</fullName>
    </recommendedName>
</protein>
<evidence type="ECO:0008006" key="4">
    <source>
        <dbReference type="Google" id="ProtNLM"/>
    </source>
</evidence>
<dbReference type="RefSeq" id="WP_398662945.1">
    <property type="nucleotide sequence ID" value="NZ_JBITDC010000035.1"/>
</dbReference>
<evidence type="ECO:0000313" key="3">
    <source>
        <dbReference type="Proteomes" id="UP001612415"/>
    </source>
</evidence>
<proteinExistence type="predicted"/>
<keyword evidence="1" id="KW-1133">Transmembrane helix</keyword>
<feature type="transmembrane region" description="Helical" evidence="1">
    <location>
        <begin position="52"/>
        <end position="72"/>
    </location>
</feature>
<evidence type="ECO:0000313" key="2">
    <source>
        <dbReference type="EMBL" id="MFI5681901.1"/>
    </source>
</evidence>